<evidence type="ECO:0000256" key="5">
    <source>
        <dbReference type="ARBA" id="ARBA00023242"/>
    </source>
</evidence>
<evidence type="ECO:0000256" key="1">
    <source>
        <dbReference type="ARBA" id="ARBA00004123"/>
    </source>
</evidence>
<evidence type="ECO:0000256" key="3">
    <source>
        <dbReference type="ARBA" id="ARBA00022833"/>
    </source>
</evidence>
<dbReference type="SUPFAM" id="SSF54197">
    <property type="entry name" value="HIT-like"/>
    <property type="match status" value="1"/>
</dbReference>
<sequence length="212" mass="24904">MGWESALQQYIDHPDKYGKDTVIFSDSNAVIIHDGFPKSKYHLLVLPRSHQITKKHPTIALTPQVKDQLSDYVQKAIDYIYHRFSEQYRTSSRVDALYTDKASFTKEFIQVGIHSVPSMNNLHVHVLTRDFNSVRLKHKKHYNSFNTKFFVSWDDLPLQSIPVPKTIETKYIKNEPLVCSYCKKDFGSQFKRLKDHLEEEFEKHFDPIISID</sequence>
<gene>
    <name evidence="8" type="ORF">RNJ44_04599</name>
</gene>
<accession>A0ABR4NVI5</accession>
<evidence type="ECO:0000256" key="4">
    <source>
        <dbReference type="ARBA" id="ARBA00023125"/>
    </source>
</evidence>
<dbReference type="Gene3D" id="3.30.428.10">
    <property type="entry name" value="HIT-like"/>
    <property type="match status" value="1"/>
</dbReference>
<keyword evidence="5" id="KW-0539">Nucleus</keyword>
<dbReference type="InterPro" id="IPR032566">
    <property type="entry name" value="Znf-C2HE"/>
</dbReference>
<keyword evidence="2" id="KW-0479">Metal-binding</keyword>
<comment type="subcellular location">
    <subcellularLocation>
        <location evidence="1">Nucleus</location>
    </subcellularLocation>
</comment>
<dbReference type="Proteomes" id="UP001623330">
    <property type="component" value="Unassembled WGS sequence"/>
</dbReference>
<feature type="domain" description="Aprataxin C2HE/C2H2/C2HC zinc finger" evidence="7">
    <location>
        <begin position="146"/>
        <end position="203"/>
    </location>
</feature>
<name>A0ABR4NVI5_9SACH</name>
<evidence type="ECO:0000256" key="2">
    <source>
        <dbReference type="ARBA" id="ARBA00022723"/>
    </source>
</evidence>
<dbReference type="PANTHER" id="PTHR12486">
    <property type="entry name" value="APRATAXIN-RELATED"/>
    <property type="match status" value="1"/>
</dbReference>
<dbReference type="InterPro" id="IPR036265">
    <property type="entry name" value="HIT-like_sf"/>
</dbReference>
<organism evidence="8 9">
    <name type="scientific">Nakaseomyces bracarensis</name>
    <dbReference type="NCBI Taxonomy" id="273131"/>
    <lineage>
        <taxon>Eukaryota</taxon>
        <taxon>Fungi</taxon>
        <taxon>Dikarya</taxon>
        <taxon>Ascomycota</taxon>
        <taxon>Saccharomycotina</taxon>
        <taxon>Saccharomycetes</taxon>
        <taxon>Saccharomycetales</taxon>
        <taxon>Saccharomycetaceae</taxon>
        <taxon>Nakaseomyces</taxon>
    </lineage>
</organism>
<evidence type="ECO:0000259" key="6">
    <source>
        <dbReference type="Pfam" id="PF01230"/>
    </source>
</evidence>
<proteinExistence type="predicted"/>
<dbReference type="InterPro" id="IPR011146">
    <property type="entry name" value="HIT-like"/>
</dbReference>
<reference evidence="8 9" key="1">
    <citation type="submission" date="2024-05" db="EMBL/GenBank/DDBJ databases">
        <title>Long read based assembly of the Candida bracarensis genome reveals expanded adhesin content.</title>
        <authorList>
            <person name="Marcet-Houben M."/>
            <person name="Ksiezopolska E."/>
            <person name="Gabaldon T."/>
        </authorList>
    </citation>
    <scope>NUCLEOTIDE SEQUENCE [LARGE SCALE GENOMIC DNA]</scope>
    <source>
        <strain evidence="8 9">CBM6</strain>
    </source>
</reference>
<dbReference type="PANTHER" id="PTHR12486:SF4">
    <property type="entry name" value="APRATAXIN"/>
    <property type="match status" value="1"/>
</dbReference>
<keyword evidence="9" id="KW-1185">Reference proteome</keyword>
<dbReference type="Pfam" id="PF16278">
    <property type="entry name" value="zf-C2HE"/>
    <property type="match status" value="1"/>
</dbReference>
<dbReference type="Pfam" id="PF01230">
    <property type="entry name" value="HIT"/>
    <property type="match status" value="1"/>
</dbReference>
<protein>
    <submittedName>
        <fullName evidence="8">Aprataxin-like protein</fullName>
    </submittedName>
</protein>
<evidence type="ECO:0000313" key="9">
    <source>
        <dbReference type="Proteomes" id="UP001623330"/>
    </source>
</evidence>
<evidence type="ECO:0000259" key="7">
    <source>
        <dbReference type="Pfam" id="PF16278"/>
    </source>
</evidence>
<keyword evidence="3" id="KW-0862">Zinc</keyword>
<evidence type="ECO:0000313" key="8">
    <source>
        <dbReference type="EMBL" id="KAL3232683.1"/>
    </source>
</evidence>
<keyword evidence="4" id="KW-0238">DNA-binding</keyword>
<dbReference type="EMBL" id="JBEVYD010000005">
    <property type="protein sequence ID" value="KAL3232683.1"/>
    <property type="molecule type" value="Genomic_DNA"/>
</dbReference>
<feature type="domain" description="HIT" evidence="6">
    <location>
        <begin position="19"/>
        <end position="131"/>
    </location>
</feature>
<comment type="caution">
    <text evidence="8">The sequence shown here is derived from an EMBL/GenBank/DDBJ whole genome shotgun (WGS) entry which is preliminary data.</text>
</comment>